<dbReference type="FunFam" id="3.30.300.30:FF:000005">
    <property type="entry name" value="Acyl-coenzyme A synthetase ACSM5, mitochondrial"/>
    <property type="match status" value="1"/>
</dbReference>
<dbReference type="PROSITE" id="PS00455">
    <property type="entry name" value="AMP_BINDING"/>
    <property type="match status" value="1"/>
</dbReference>
<dbReference type="STRING" id="1408281.Epro_1267"/>
<sequence length="552" mass="62373">MLVDKYTKSSYESYEDFLENCKIKVPDNFNFGFDIVDVTADATPNKKAMIWCNEEGDERTFTFDDIKRQSNKAANFFKALGIKKGDAVMLMLKRRFEYWFCIVALHKIGAIAIPATHLLKVKDIKYRVESADIKMILSAAEPRITDVVDEAKKDLPGLKHLVSIHGKVDGWLEYNKEIEKYSDVFPRPAGKDATVNDDIMLLYFTSGTTGMPKMVCHDNTYPLGHILTARFWQNLDDTSIHLTVADTGWAKTAWGKIYGQWICGACLFTYDFERFHPKDLMEKLAKHGVTSFCAPPTVYRHLIKEDISKYDLSKLKYAETAGEPLNPEVFHQFKKATGLELKEGFGQTETVVFAATFPWIEPRLGSMGKPAAGWDVDIVDDENNPCEAGEEGHFVIRTGKSKPVGLFHGYYRDEALLKSVWSNGIYDTGDVAFKDEDGYLWFVGRSDDVIKSSGYRIGPFEVESALIEHPCVLECAITGVPDDERGAVVKATVVLAKGYEPSDKLIAELQEHVKKVTAPYKYPRIIEFVKELPKTISGKIRRVEIRETDSNK</sequence>
<dbReference type="SUPFAM" id="SSF56801">
    <property type="entry name" value="Acetyl-CoA synthetase-like"/>
    <property type="match status" value="1"/>
</dbReference>
<evidence type="ECO:0000256" key="1">
    <source>
        <dbReference type="ARBA" id="ARBA00006432"/>
    </source>
</evidence>
<dbReference type="GO" id="GO:0006633">
    <property type="term" value="P:fatty acid biosynthetic process"/>
    <property type="evidence" value="ECO:0007669"/>
    <property type="project" value="TreeGrafter"/>
</dbReference>
<dbReference type="Pfam" id="PF00501">
    <property type="entry name" value="AMP-binding"/>
    <property type="match status" value="1"/>
</dbReference>
<dbReference type="InterPro" id="IPR051087">
    <property type="entry name" value="Mitochondrial_ACSM"/>
</dbReference>
<keyword evidence="9" id="KW-1185">Reference proteome</keyword>
<dbReference type="GO" id="GO:0015645">
    <property type="term" value="F:fatty acid ligase activity"/>
    <property type="evidence" value="ECO:0007669"/>
    <property type="project" value="TreeGrafter"/>
</dbReference>
<dbReference type="KEGG" id="epo:Epro_1267"/>
<dbReference type="Pfam" id="PF13193">
    <property type="entry name" value="AMP-binding_C"/>
    <property type="match status" value="1"/>
</dbReference>
<dbReference type="GO" id="GO:0016405">
    <property type="term" value="F:CoA-ligase activity"/>
    <property type="evidence" value="ECO:0007669"/>
    <property type="project" value="UniProtKB-ARBA"/>
</dbReference>
<feature type="transmembrane region" description="Helical" evidence="5">
    <location>
        <begin position="98"/>
        <end position="119"/>
    </location>
</feature>
<evidence type="ECO:0000259" key="6">
    <source>
        <dbReference type="Pfam" id="PF00501"/>
    </source>
</evidence>
<dbReference type="InterPro" id="IPR042099">
    <property type="entry name" value="ANL_N_sf"/>
</dbReference>
<dbReference type="Proteomes" id="UP000035337">
    <property type="component" value="Chromosome"/>
</dbReference>
<gene>
    <name evidence="8" type="primary">acs</name>
    <name evidence="8" type="ORF">Epro_1267</name>
</gene>
<comment type="similarity">
    <text evidence="1">Belongs to the ATP-dependent AMP-binding enzyme family.</text>
</comment>
<dbReference type="GO" id="GO:0006637">
    <property type="term" value="P:acyl-CoA metabolic process"/>
    <property type="evidence" value="ECO:0007669"/>
    <property type="project" value="TreeGrafter"/>
</dbReference>
<dbReference type="InterPro" id="IPR000873">
    <property type="entry name" value="AMP-dep_synth/lig_dom"/>
</dbReference>
<dbReference type="PANTHER" id="PTHR43605">
    <property type="entry name" value="ACYL-COENZYME A SYNTHETASE"/>
    <property type="match status" value="1"/>
</dbReference>
<dbReference type="PATRIC" id="fig|1408281.3.peg.1311"/>
<dbReference type="EMBL" id="CP009498">
    <property type="protein sequence ID" value="AKL98646.1"/>
    <property type="molecule type" value="Genomic_DNA"/>
</dbReference>
<dbReference type="Gene3D" id="3.30.300.30">
    <property type="match status" value="1"/>
</dbReference>
<reference evidence="8 9" key="1">
    <citation type="submission" date="2014-09" db="EMBL/GenBank/DDBJ databases">
        <title>Complete genome sequence of Endomicrobium proavitum.</title>
        <authorList>
            <person name="Zheng H."/>
        </authorList>
    </citation>
    <scope>NUCLEOTIDE SEQUENCE [LARGE SCALE GENOMIC DNA]</scope>
    <source>
        <strain evidence="8 9">Rsa215</strain>
    </source>
</reference>
<dbReference type="InterPro" id="IPR025110">
    <property type="entry name" value="AMP-bd_C"/>
</dbReference>
<dbReference type="AlphaFoldDB" id="A0A0G3WJ08"/>
<evidence type="ECO:0000256" key="5">
    <source>
        <dbReference type="SAM" id="Phobius"/>
    </source>
</evidence>
<evidence type="ECO:0000256" key="2">
    <source>
        <dbReference type="ARBA" id="ARBA00022598"/>
    </source>
</evidence>
<keyword evidence="5" id="KW-0472">Membrane</keyword>
<evidence type="ECO:0000313" key="9">
    <source>
        <dbReference type="Proteomes" id="UP000035337"/>
    </source>
</evidence>
<dbReference type="InterPro" id="IPR045851">
    <property type="entry name" value="AMP-bd_C_sf"/>
</dbReference>
<feature type="domain" description="AMP-dependent synthetase/ligase" evidence="6">
    <location>
        <begin position="38"/>
        <end position="411"/>
    </location>
</feature>
<organism evidence="8 9">
    <name type="scientific">Endomicrobium proavitum</name>
    <dbReference type="NCBI Taxonomy" id="1408281"/>
    <lineage>
        <taxon>Bacteria</taxon>
        <taxon>Pseudomonadati</taxon>
        <taxon>Elusimicrobiota</taxon>
        <taxon>Endomicrobiia</taxon>
        <taxon>Endomicrobiales</taxon>
        <taxon>Endomicrobiaceae</taxon>
        <taxon>Endomicrobium</taxon>
    </lineage>
</organism>
<evidence type="ECO:0000256" key="3">
    <source>
        <dbReference type="ARBA" id="ARBA00022741"/>
    </source>
</evidence>
<dbReference type="PANTHER" id="PTHR43605:SF10">
    <property type="entry name" value="ACYL-COA SYNTHETASE MEDIUM CHAIN FAMILY MEMBER 3"/>
    <property type="match status" value="1"/>
</dbReference>
<keyword evidence="3" id="KW-0547">Nucleotide-binding</keyword>
<keyword evidence="5" id="KW-1133">Transmembrane helix</keyword>
<dbReference type="GO" id="GO:0005524">
    <property type="term" value="F:ATP binding"/>
    <property type="evidence" value="ECO:0007669"/>
    <property type="project" value="UniProtKB-KW"/>
</dbReference>
<protein>
    <submittedName>
        <fullName evidence="8">AMP-dependent synthetase and ligase</fullName>
    </submittedName>
</protein>
<dbReference type="InterPro" id="IPR020845">
    <property type="entry name" value="AMP-binding_CS"/>
</dbReference>
<name>A0A0G3WJ08_9BACT</name>
<dbReference type="Gene3D" id="3.40.50.12780">
    <property type="entry name" value="N-terminal domain of ligase-like"/>
    <property type="match status" value="1"/>
</dbReference>
<evidence type="ECO:0000313" key="8">
    <source>
        <dbReference type="EMBL" id="AKL98646.1"/>
    </source>
</evidence>
<evidence type="ECO:0000256" key="4">
    <source>
        <dbReference type="ARBA" id="ARBA00022840"/>
    </source>
</evidence>
<dbReference type="OrthoDB" id="9803968at2"/>
<keyword evidence="2 8" id="KW-0436">Ligase</keyword>
<keyword evidence="5" id="KW-0812">Transmembrane</keyword>
<evidence type="ECO:0000259" key="7">
    <source>
        <dbReference type="Pfam" id="PF13193"/>
    </source>
</evidence>
<proteinExistence type="inferred from homology"/>
<keyword evidence="4" id="KW-0067">ATP-binding</keyword>
<accession>A0A0G3WJ08</accession>
<dbReference type="GO" id="GO:0004321">
    <property type="term" value="F:fatty-acyl-CoA synthase activity"/>
    <property type="evidence" value="ECO:0007669"/>
    <property type="project" value="TreeGrafter"/>
</dbReference>
<dbReference type="RefSeq" id="WP_052571377.1">
    <property type="nucleotide sequence ID" value="NZ_CP009498.1"/>
</dbReference>
<feature type="domain" description="AMP-binding enzyme C-terminal" evidence="7">
    <location>
        <begin position="461"/>
        <end position="539"/>
    </location>
</feature>